<evidence type="ECO:0000256" key="4">
    <source>
        <dbReference type="ARBA" id="ARBA00022989"/>
    </source>
</evidence>
<evidence type="ECO:0000256" key="7">
    <source>
        <dbReference type="SAM" id="Phobius"/>
    </source>
</evidence>
<protein>
    <submittedName>
        <fullName evidence="9">ABC transporter G family member 50-like</fullName>
    </submittedName>
</protein>
<feature type="transmembrane region" description="Helical" evidence="7">
    <location>
        <begin position="665"/>
        <end position="687"/>
    </location>
</feature>
<keyword evidence="10" id="KW-1185">Reference proteome</keyword>
<evidence type="ECO:0000256" key="3">
    <source>
        <dbReference type="ARBA" id="ARBA00022692"/>
    </source>
</evidence>
<feature type="transmembrane region" description="Helical" evidence="7">
    <location>
        <begin position="694"/>
        <end position="716"/>
    </location>
</feature>
<sequence length="805" mass="91645">MEFPGREASQSLPASSSALAANEHAPNPKEMELEMAAGGYRTELQMPKKQARTCCSMAASWALSGGESSSTIFSSASRMTTSISCSDRSKKLKGKEQILRRESPANPMDSIKAFLSVTGDISYNGYRLEEFVPEKTAAYISQNDLHIPDITVRETLDFSAQCQGVGSRAEILEEVSKREKVAGIIPDHDINLYMKATAVAASEKSLQTDYILKVLSRKDQRQYWYGTDESYKYISSHQLSSMFRRYQKQRKLEEPSVPQRSTSGKKSLSFNKYSLPKLELFKACGAREALLIKRSMSVYAFKTVQLSTIAIITMFVFFRSHMTTDLTHAHYYMGALYYSIFIIILNGVPEISMQIARLPSFYKQKSYHFYPSWAYAIPASIMKVPISLLDSLVWICITYYGIGYTATASSWYFYWISVGALIGFIISFYIAFGLALAYRRPIEAYHGSIPRKFFAKVQEEEIDIQKESDDHANMTQEAKMAMPTMQLALTFRNLNYYVDTPRLILMKNGGKIIYSGPIGEQSCKVIEYFEKISGVPKIERNCNPATRIMDVTSVSMEFQLNIDFASAYQESPLHRNNEQDLFNVLGAMYLGVIQLGVYNDQSIISFSTMERIVMYREKFAGMYSSWAYSFAQAAIEIPYVFIQALLYTVIVYPTIGYYWTAYKLLWFFDTTFCSVLSYLYVGLLLVSVNPNVRVATILGSFFNTIQTLFSGFILPAPQFPKWWIWLYYLTPTSWILNSLLTSQYGNIDKEVKVFGETKTVAVFLNDYFGFHQDRLSIVAVVITAFPIVLIILYSLSVEKLNFQKR</sequence>
<reference evidence="10" key="1">
    <citation type="journal article" date="2019" name="Nat. Commun.">
        <title>The genome of broomcorn millet.</title>
        <authorList>
            <person name="Zou C."/>
            <person name="Miki D."/>
            <person name="Li D."/>
            <person name="Tang Q."/>
            <person name="Xiao L."/>
            <person name="Rajput S."/>
            <person name="Deng P."/>
            <person name="Jia W."/>
            <person name="Huang R."/>
            <person name="Zhang M."/>
            <person name="Sun Y."/>
            <person name="Hu J."/>
            <person name="Fu X."/>
            <person name="Schnable P.S."/>
            <person name="Li F."/>
            <person name="Zhang H."/>
            <person name="Feng B."/>
            <person name="Zhu X."/>
            <person name="Liu R."/>
            <person name="Schnable J.C."/>
            <person name="Zhu J.-K."/>
            <person name="Zhang H."/>
        </authorList>
    </citation>
    <scope>NUCLEOTIDE SEQUENCE [LARGE SCALE GENOMIC DNA]</scope>
</reference>
<dbReference type="Proteomes" id="UP000275267">
    <property type="component" value="Unassembled WGS sequence"/>
</dbReference>
<gene>
    <name evidence="9" type="ORF">C2845_PM02G09070</name>
</gene>
<keyword evidence="2" id="KW-0813">Transport</keyword>
<feature type="transmembrane region" description="Helical" evidence="7">
    <location>
        <begin position="373"/>
        <end position="400"/>
    </location>
</feature>
<dbReference type="GO" id="GO:0005886">
    <property type="term" value="C:plasma membrane"/>
    <property type="evidence" value="ECO:0007669"/>
    <property type="project" value="UniProtKB-ARBA"/>
</dbReference>
<evidence type="ECO:0000256" key="6">
    <source>
        <dbReference type="SAM" id="MobiDB-lite"/>
    </source>
</evidence>
<evidence type="ECO:0000256" key="1">
    <source>
        <dbReference type="ARBA" id="ARBA00004141"/>
    </source>
</evidence>
<name>A0A3L6SA06_PANMI</name>
<dbReference type="GO" id="GO:0140359">
    <property type="term" value="F:ABC-type transporter activity"/>
    <property type="evidence" value="ECO:0007669"/>
    <property type="project" value="InterPro"/>
</dbReference>
<comment type="subcellular location">
    <subcellularLocation>
        <location evidence="1">Membrane</location>
        <topology evidence="1">Multi-pass membrane protein</topology>
    </subcellularLocation>
</comment>
<dbReference type="PANTHER" id="PTHR19241">
    <property type="entry name" value="ATP-BINDING CASSETTE TRANSPORTER"/>
    <property type="match status" value="1"/>
</dbReference>
<comment type="caution">
    <text evidence="9">The sequence shown here is derived from an EMBL/GenBank/DDBJ whole genome shotgun (WGS) entry which is preliminary data.</text>
</comment>
<keyword evidence="4 7" id="KW-1133">Transmembrane helix</keyword>
<feature type="region of interest" description="Disordered" evidence="6">
    <location>
        <begin position="1"/>
        <end position="28"/>
    </location>
</feature>
<keyword evidence="3 7" id="KW-0812">Transmembrane</keyword>
<feature type="transmembrane region" description="Helical" evidence="7">
    <location>
        <begin position="639"/>
        <end position="659"/>
    </location>
</feature>
<dbReference type="EMBL" id="PQIB02000005">
    <property type="protein sequence ID" value="RLN17791.1"/>
    <property type="molecule type" value="Genomic_DNA"/>
</dbReference>
<feature type="domain" description="ABC-2 type transporter transmembrane" evidence="8">
    <location>
        <begin position="280"/>
        <end position="433"/>
    </location>
</feature>
<proteinExistence type="predicted"/>
<feature type="domain" description="ABC-2 type transporter transmembrane" evidence="8">
    <location>
        <begin position="562"/>
        <end position="744"/>
    </location>
</feature>
<evidence type="ECO:0000313" key="10">
    <source>
        <dbReference type="Proteomes" id="UP000275267"/>
    </source>
</evidence>
<feature type="transmembrane region" description="Helical" evidence="7">
    <location>
        <begin position="299"/>
        <end position="318"/>
    </location>
</feature>
<evidence type="ECO:0000256" key="2">
    <source>
        <dbReference type="ARBA" id="ARBA00022448"/>
    </source>
</evidence>
<evidence type="ECO:0000256" key="5">
    <source>
        <dbReference type="ARBA" id="ARBA00023136"/>
    </source>
</evidence>
<feature type="transmembrane region" description="Helical" evidence="7">
    <location>
        <begin position="330"/>
        <end position="352"/>
    </location>
</feature>
<accession>A0A3L6SA06</accession>
<organism evidence="9 10">
    <name type="scientific">Panicum miliaceum</name>
    <name type="common">Proso millet</name>
    <name type="synonym">Broomcorn millet</name>
    <dbReference type="NCBI Taxonomy" id="4540"/>
    <lineage>
        <taxon>Eukaryota</taxon>
        <taxon>Viridiplantae</taxon>
        <taxon>Streptophyta</taxon>
        <taxon>Embryophyta</taxon>
        <taxon>Tracheophyta</taxon>
        <taxon>Spermatophyta</taxon>
        <taxon>Magnoliopsida</taxon>
        <taxon>Liliopsida</taxon>
        <taxon>Poales</taxon>
        <taxon>Poaceae</taxon>
        <taxon>PACMAD clade</taxon>
        <taxon>Panicoideae</taxon>
        <taxon>Panicodae</taxon>
        <taxon>Paniceae</taxon>
        <taxon>Panicinae</taxon>
        <taxon>Panicum</taxon>
        <taxon>Panicum sect. Panicum</taxon>
    </lineage>
</organism>
<dbReference type="OrthoDB" id="66620at2759"/>
<dbReference type="STRING" id="4540.A0A3L6SA06"/>
<dbReference type="InterPro" id="IPR013525">
    <property type="entry name" value="ABC2_TM"/>
</dbReference>
<evidence type="ECO:0000259" key="8">
    <source>
        <dbReference type="Pfam" id="PF01061"/>
    </source>
</evidence>
<feature type="compositionally biased region" description="Low complexity" evidence="6">
    <location>
        <begin position="8"/>
        <end position="21"/>
    </location>
</feature>
<dbReference type="AlphaFoldDB" id="A0A3L6SA06"/>
<keyword evidence="5 7" id="KW-0472">Membrane</keyword>
<feature type="transmembrane region" description="Helical" evidence="7">
    <location>
        <begin position="775"/>
        <end position="795"/>
    </location>
</feature>
<dbReference type="Pfam" id="PF01061">
    <property type="entry name" value="ABC2_membrane"/>
    <property type="match status" value="2"/>
</dbReference>
<evidence type="ECO:0000313" key="9">
    <source>
        <dbReference type="EMBL" id="RLN17791.1"/>
    </source>
</evidence>
<feature type="transmembrane region" description="Helical" evidence="7">
    <location>
        <begin position="412"/>
        <end position="438"/>
    </location>
</feature>